<protein>
    <submittedName>
        <fullName evidence="7">MATE domain protein</fullName>
    </submittedName>
</protein>
<feature type="transmembrane region" description="Helical" evidence="6">
    <location>
        <begin position="60"/>
        <end position="80"/>
    </location>
</feature>
<dbReference type="GO" id="GO:0042910">
    <property type="term" value="F:xenobiotic transmembrane transporter activity"/>
    <property type="evidence" value="ECO:0007669"/>
    <property type="project" value="InterPro"/>
</dbReference>
<dbReference type="STRING" id="411490.ANACAC_00848"/>
<keyword evidence="2" id="KW-1003">Cell membrane</keyword>
<feature type="transmembrane region" description="Helical" evidence="6">
    <location>
        <begin position="221"/>
        <end position="240"/>
    </location>
</feature>
<dbReference type="GO" id="GO:0005886">
    <property type="term" value="C:plasma membrane"/>
    <property type="evidence" value="ECO:0007669"/>
    <property type="project" value="UniProtKB-SubCell"/>
</dbReference>
<comment type="caution">
    <text evidence="7">The sequence shown here is derived from an EMBL/GenBank/DDBJ whole genome shotgun (WGS) entry which is preliminary data.</text>
</comment>
<evidence type="ECO:0000256" key="3">
    <source>
        <dbReference type="ARBA" id="ARBA00022692"/>
    </source>
</evidence>
<accession>B0MBC1</accession>
<feature type="transmembrane region" description="Helical" evidence="6">
    <location>
        <begin position="100"/>
        <end position="122"/>
    </location>
</feature>
<dbReference type="HOGENOM" id="CLU_012893_0_1_9"/>
<proteinExistence type="predicted"/>
<evidence type="ECO:0000256" key="2">
    <source>
        <dbReference type="ARBA" id="ARBA00022475"/>
    </source>
</evidence>
<reference evidence="7" key="1">
    <citation type="submission" date="2007-11" db="EMBL/GenBank/DDBJ databases">
        <authorList>
            <person name="Fulton L."/>
            <person name="Clifton S."/>
            <person name="Fulton B."/>
            <person name="Xu J."/>
            <person name="Minx P."/>
            <person name="Pepin K.H."/>
            <person name="Johnson M."/>
            <person name="Thiruvilangam P."/>
            <person name="Bhonagiri V."/>
            <person name="Nash W.E."/>
            <person name="Mardis E.R."/>
            <person name="Wilson R.K."/>
        </authorList>
    </citation>
    <scope>NUCLEOTIDE SEQUENCE [LARGE SCALE GENOMIC DNA]</scope>
    <source>
        <strain evidence="7">DSM 14662</strain>
    </source>
</reference>
<sequence length="295" mass="32469">MILDPIMIFVFHWGMMGAALATITGQIVSAILAVYYLCHMKSIKMETECFRVNPIISKKVLSLGISSFLTQISIVAIMAAMNNMLVIYGAQSRFGSDIPLTVVGIVMKVFQIVIAFSVGIAAGSQPVIGFNYGAGLNHRVKKIFKLMMAAEACVGVFSMIIFECFPMEIIKLFGNESVLYNEFAVLAFRTYLCTIVLCCIQKSVSIFLQALGKPILSMGLSLLRDFILSVPLVLFLPKLLGIKGTLYSAPAADMISFIAVIAVTRYLFGHLKKDEKEERETAFNRGEETINLVSE</sequence>
<dbReference type="Proteomes" id="UP000004935">
    <property type="component" value="Unassembled WGS sequence"/>
</dbReference>
<dbReference type="InterPro" id="IPR051327">
    <property type="entry name" value="MATE_MepA_subfamily"/>
</dbReference>
<keyword evidence="5 6" id="KW-0472">Membrane</keyword>
<dbReference type="EMBL" id="ABAX03000005">
    <property type="protein sequence ID" value="EDR98796.1"/>
    <property type="molecule type" value="Genomic_DNA"/>
</dbReference>
<evidence type="ECO:0000313" key="8">
    <source>
        <dbReference type="Proteomes" id="UP000004935"/>
    </source>
</evidence>
<keyword evidence="8" id="KW-1185">Reference proteome</keyword>
<feature type="transmembrane region" description="Helical" evidence="6">
    <location>
        <begin position="6"/>
        <end position="39"/>
    </location>
</feature>
<evidence type="ECO:0000256" key="6">
    <source>
        <dbReference type="SAM" id="Phobius"/>
    </source>
</evidence>
<gene>
    <name evidence="7" type="ORF">ANACAC_00848</name>
</gene>
<keyword evidence="4 6" id="KW-1133">Transmembrane helix</keyword>
<dbReference type="eggNOG" id="COG0534">
    <property type="taxonomic scope" value="Bacteria"/>
</dbReference>
<keyword evidence="3 6" id="KW-0812">Transmembrane</keyword>
<dbReference type="PANTHER" id="PTHR43823">
    <property type="entry name" value="SPORULATION PROTEIN YKVU"/>
    <property type="match status" value="1"/>
</dbReference>
<evidence type="ECO:0000256" key="5">
    <source>
        <dbReference type="ARBA" id="ARBA00023136"/>
    </source>
</evidence>
<feature type="transmembrane region" description="Helical" evidence="6">
    <location>
        <begin position="143"/>
        <end position="162"/>
    </location>
</feature>
<dbReference type="Pfam" id="PF01554">
    <property type="entry name" value="MatE"/>
    <property type="match status" value="1"/>
</dbReference>
<name>B0MBC1_ANACD</name>
<organism evidence="7 8">
    <name type="scientific">Anaerostipes caccae (strain DSM 14662 / CCUG 47493 / JCM 13470 / NCIMB 13811 / L1-92)</name>
    <dbReference type="NCBI Taxonomy" id="411490"/>
    <lineage>
        <taxon>Bacteria</taxon>
        <taxon>Bacillati</taxon>
        <taxon>Bacillota</taxon>
        <taxon>Clostridia</taxon>
        <taxon>Lachnospirales</taxon>
        <taxon>Lachnospiraceae</taxon>
        <taxon>Anaerostipes</taxon>
    </lineage>
</organism>
<feature type="transmembrane region" description="Helical" evidence="6">
    <location>
        <begin position="246"/>
        <end position="268"/>
    </location>
</feature>
<comment type="subcellular location">
    <subcellularLocation>
        <location evidence="1">Cell membrane</location>
        <topology evidence="1">Multi-pass membrane protein</topology>
    </subcellularLocation>
</comment>
<evidence type="ECO:0000256" key="4">
    <source>
        <dbReference type="ARBA" id="ARBA00022989"/>
    </source>
</evidence>
<evidence type="ECO:0000313" key="7">
    <source>
        <dbReference type="EMBL" id="EDR98796.1"/>
    </source>
</evidence>
<feature type="transmembrane region" description="Helical" evidence="6">
    <location>
        <begin position="182"/>
        <end position="200"/>
    </location>
</feature>
<dbReference type="PANTHER" id="PTHR43823:SF3">
    <property type="entry name" value="MULTIDRUG EXPORT PROTEIN MEPA"/>
    <property type="match status" value="1"/>
</dbReference>
<dbReference type="InterPro" id="IPR002528">
    <property type="entry name" value="MATE_fam"/>
</dbReference>
<evidence type="ECO:0000256" key="1">
    <source>
        <dbReference type="ARBA" id="ARBA00004651"/>
    </source>
</evidence>
<dbReference type="AlphaFoldDB" id="B0MBC1"/>
<dbReference type="GO" id="GO:0015297">
    <property type="term" value="F:antiporter activity"/>
    <property type="evidence" value="ECO:0007669"/>
    <property type="project" value="InterPro"/>
</dbReference>
<reference evidence="7" key="2">
    <citation type="submission" date="2013-11" db="EMBL/GenBank/DDBJ databases">
        <title>Draft genome sequence of Anaerostipes caccae (DSM 14662).</title>
        <authorList>
            <person name="Sudarsanam P."/>
            <person name="Ley R."/>
            <person name="Guruge J."/>
            <person name="Turnbaugh P.J."/>
            <person name="Mahowald M."/>
            <person name="Liep D."/>
            <person name="Gordon J."/>
        </authorList>
    </citation>
    <scope>NUCLEOTIDE SEQUENCE</scope>
    <source>
        <strain evidence="7">DSM 14662</strain>
    </source>
</reference>